<dbReference type="InterPro" id="IPR010816">
    <property type="entry name" value="Het-C"/>
</dbReference>
<feature type="compositionally biased region" description="Basic and acidic residues" evidence="1">
    <location>
        <begin position="806"/>
        <end position="815"/>
    </location>
</feature>
<dbReference type="PANTHER" id="PTHR14905">
    <property type="entry name" value="NG37"/>
    <property type="match status" value="1"/>
</dbReference>
<feature type="compositionally biased region" description="Basic and acidic residues" evidence="1">
    <location>
        <begin position="888"/>
        <end position="897"/>
    </location>
</feature>
<evidence type="ECO:0000313" key="4">
    <source>
        <dbReference type="Proteomes" id="UP000307440"/>
    </source>
</evidence>
<keyword evidence="4" id="KW-1185">Reference proteome</keyword>
<dbReference type="OrthoDB" id="2506204at2759"/>
<feature type="compositionally biased region" description="Basic and acidic residues" evidence="1">
    <location>
        <begin position="788"/>
        <end position="798"/>
    </location>
</feature>
<feature type="compositionally biased region" description="Basic and acidic residues" evidence="1">
    <location>
        <begin position="1022"/>
        <end position="1032"/>
    </location>
</feature>
<protein>
    <submittedName>
        <fullName evidence="3">Het-C-domain-containing protein</fullName>
    </submittedName>
</protein>
<evidence type="ECO:0000256" key="2">
    <source>
        <dbReference type="SAM" id="SignalP"/>
    </source>
</evidence>
<feature type="compositionally biased region" description="Basic and acidic residues" evidence="1">
    <location>
        <begin position="681"/>
        <end position="690"/>
    </location>
</feature>
<feature type="chain" id="PRO_5023038899" evidence="2">
    <location>
        <begin position="27"/>
        <end position="1050"/>
    </location>
</feature>
<dbReference type="EMBL" id="ML210520">
    <property type="protein sequence ID" value="TFK17376.1"/>
    <property type="molecule type" value="Genomic_DNA"/>
</dbReference>
<gene>
    <name evidence="3" type="ORF">FA15DRAFT_676112</name>
</gene>
<sequence length="1050" mass="113722">MAFTPNIYTTFLFVATLCVLLPQAQAFGAGDIPDFAFLNDKAFRHGDIESILANLAKSAGRASIGGTGLIGIATSVYQAAAGPPKFNRADIQRVYFGNWLRDYSQAMDIAGLSKLSKETLVLVLSVLGFMTFGYTTDEFEITEERLGVYLPVEHIDNPKGYAEKEGDARRFHPKLRPPVDPRELEIDPNTGMKNYMATENRGWDTSTAFIRRTFTACIERGRRADGKENADLWEAFRLLGTGLHTMEDLLAHSNWCELALRKMGHREVFCHVGDQVTVNTPSGPAPPLVTGTFGGADFVHSLLGEAGDKLSQASVTDLSGKLDQAQGGNADLGPLKAILQKVMGGSKEDEEKLDQGQQMQEAAQGYKFNPDNVAPPEVQQRLLSLLRWHDDVMRDVSKKVAMVPGLSGLLEEFSNALNAYIYTVLAPYLTPILTQAMSALDEGSKEVINNDDQFEVFDNPRSSDPSHSMLSKDHFGLILNEPAGKIAQILVEYSVNLIVQAWSDNSDPNSVIDKILEAFHHPYYNTGRSEIQRKMFDHMQRWIGGLGPDEARQTIQALSKESVRNHKNKRLGSEDQSFDEPGYAGCGHGHGKPSSNKPSAGSKPQVATGGYGGAAAAVGYGGRRQDNTGYGGGRQDNTSYGGRKDNTGYGGGRQETTQDNTGYSAGRQQQTSGAAASYYNRQDDDSHSGGRQESTGYGRKENPVSGRQDNIGYGGRQETPEYGGGRQETPGYGGVRQEASGYGGGRQETSSYGRHESSYGDATAGYGQQGGRKNDDNDKPKYGTQGGGRRDDDDDKPKYGGGYGGGRRDDDDKPKYGGGAGGRHDDDDEKPKYGGGYGGRRDDDDKPKYGGGAGGRPGDDDEKPKYGGGYGGRRDDDDKPKYGGGAGGRRDDDDKPKYGGGAGGRRDDDDDDDDNKPKYGGGAGGRRDQDDKPKYGGGGYGGSQRRDDLDDQPKKKYGKDDSDDEKKKKKSGKKNKDSDSDDDSRKKKGYEAGGRSGYQPSYGQAPSAPGYAPSYGSNETFGAERMKISKNSDDEDDDRKKGKYGGGRRY</sequence>
<feature type="region of interest" description="Disordered" evidence="1">
    <location>
        <begin position="560"/>
        <end position="608"/>
    </location>
</feature>
<feature type="compositionally biased region" description="Basic and acidic residues" evidence="1">
    <location>
        <begin position="944"/>
        <end position="966"/>
    </location>
</feature>
<dbReference type="PANTHER" id="PTHR14905:SF7">
    <property type="entry name" value="VON WILLEBRAND FACTOR A DOMAIN-CONTAINING PROTEIN 7"/>
    <property type="match status" value="1"/>
</dbReference>
<proteinExistence type="predicted"/>
<dbReference type="Pfam" id="PF07217">
    <property type="entry name" value="Het-C"/>
    <property type="match status" value="1"/>
</dbReference>
<keyword evidence="2" id="KW-0732">Signal</keyword>
<accession>A0A5C3KBB0</accession>
<name>A0A5C3KBB0_COPMA</name>
<feature type="compositionally biased region" description="Basic and acidic residues" evidence="1">
    <location>
        <begin position="872"/>
        <end position="881"/>
    </location>
</feature>
<evidence type="ECO:0000313" key="3">
    <source>
        <dbReference type="EMBL" id="TFK17376.1"/>
    </source>
</evidence>
<feature type="compositionally biased region" description="Basic and acidic residues" evidence="1">
    <location>
        <begin position="925"/>
        <end position="934"/>
    </location>
</feature>
<dbReference type="AlphaFoldDB" id="A0A5C3KBB0"/>
<reference evidence="3 4" key="1">
    <citation type="journal article" date="2019" name="Nat. Ecol. Evol.">
        <title>Megaphylogeny resolves global patterns of mushroom evolution.</title>
        <authorList>
            <person name="Varga T."/>
            <person name="Krizsan K."/>
            <person name="Foldi C."/>
            <person name="Dima B."/>
            <person name="Sanchez-Garcia M."/>
            <person name="Sanchez-Ramirez S."/>
            <person name="Szollosi G.J."/>
            <person name="Szarkandi J.G."/>
            <person name="Papp V."/>
            <person name="Albert L."/>
            <person name="Andreopoulos W."/>
            <person name="Angelini C."/>
            <person name="Antonin V."/>
            <person name="Barry K.W."/>
            <person name="Bougher N.L."/>
            <person name="Buchanan P."/>
            <person name="Buyck B."/>
            <person name="Bense V."/>
            <person name="Catcheside P."/>
            <person name="Chovatia M."/>
            <person name="Cooper J."/>
            <person name="Damon W."/>
            <person name="Desjardin D."/>
            <person name="Finy P."/>
            <person name="Geml J."/>
            <person name="Haridas S."/>
            <person name="Hughes K."/>
            <person name="Justo A."/>
            <person name="Karasinski D."/>
            <person name="Kautmanova I."/>
            <person name="Kiss B."/>
            <person name="Kocsube S."/>
            <person name="Kotiranta H."/>
            <person name="LaButti K.M."/>
            <person name="Lechner B.E."/>
            <person name="Liimatainen K."/>
            <person name="Lipzen A."/>
            <person name="Lukacs Z."/>
            <person name="Mihaltcheva S."/>
            <person name="Morgado L.N."/>
            <person name="Niskanen T."/>
            <person name="Noordeloos M.E."/>
            <person name="Ohm R.A."/>
            <person name="Ortiz-Santana B."/>
            <person name="Ovrebo C."/>
            <person name="Racz N."/>
            <person name="Riley R."/>
            <person name="Savchenko A."/>
            <person name="Shiryaev A."/>
            <person name="Soop K."/>
            <person name="Spirin V."/>
            <person name="Szebenyi C."/>
            <person name="Tomsovsky M."/>
            <person name="Tulloss R.E."/>
            <person name="Uehling J."/>
            <person name="Grigoriev I.V."/>
            <person name="Vagvolgyi C."/>
            <person name="Papp T."/>
            <person name="Martin F.M."/>
            <person name="Miettinen O."/>
            <person name="Hibbett D.S."/>
            <person name="Nagy L.G."/>
        </authorList>
    </citation>
    <scope>NUCLEOTIDE SEQUENCE [LARGE SCALE GENOMIC DNA]</scope>
    <source>
        <strain evidence="3 4">CBS 121175</strain>
    </source>
</reference>
<evidence type="ECO:0000256" key="1">
    <source>
        <dbReference type="SAM" id="MobiDB-lite"/>
    </source>
</evidence>
<feature type="compositionally biased region" description="Basic and acidic residues" evidence="1">
    <location>
        <begin position="839"/>
        <end position="848"/>
    </location>
</feature>
<feature type="region of interest" description="Disordered" evidence="1">
    <location>
        <begin position="620"/>
        <end position="1050"/>
    </location>
</feature>
<feature type="compositionally biased region" description="Basic and acidic residues" evidence="1">
    <location>
        <begin position="822"/>
        <end position="832"/>
    </location>
</feature>
<dbReference type="InterPro" id="IPR052577">
    <property type="entry name" value="VWA7"/>
</dbReference>
<feature type="compositionally biased region" description="Gly residues" evidence="1">
    <location>
        <begin position="722"/>
        <end position="734"/>
    </location>
</feature>
<feature type="signal peptide" evidence="2">
    <location>
        <begin position="1"/>
        <end position="26"/>
    </location>
</feature>
<organism evidence="3 4">
    <name type="scientific">Coprinopsis marcescibilis</name>
    <name type="common">Agaric fungus</name>
    <name type="synonym">Psathyrella marcescibilis</name>
    <dbReference type="NCBI Taxonomy" id="230819"/>
    <lineage>
        <taxon>Eukaryota</taxon>
        <taxon>Fungi</taxon>
        <taxon>Dikarya</taxon>
        <taxon>Basidiomycota</taxon>
        <taxon>Agaricomycotina</taxon>
        <taxon>Agaricomycetes</taxon>
        <taxon>Agaricomycetidae</taxon>
        <taxon>Agaricales</taxon>
        <taxon>Agaricineae</taxon>
        <taxon>Psathyrellaceae</taxon>
        <taxon>Coprinopsis</taxon>
    </lineage>
</organism>
<feature type="compositionally biased region" description="Basic residues" evidence="1">
    <location>
        <begin position="1041"/>
        <end position="1050"/>
    </location>
</feature>
<dbReference type="STRING" id="230819.A0A5C3KBB0"/>
<feature type="compositionally biased region" description="Polar residues" evidence="1">
    <location>
        <begin position="654"/>
        <end position="674"/>
    </location>
</feature>
<dbReference type="Proteomes" id="UP000307440">
    <property type="component" value="Unassembled WGS sequence"/>
</dbReference>
<feature type="compositionally biased region" description="Basic and acidic residues" evidence="1">
    <location>
        <begin position="772"/>
        <end position="781"/>
    </location>
</feature>